<dbReference type="PANTHER" id="PTHR21749:SF8">
    <property type="entry name" value="ACTIVIN_RECP DOMAIN-CONTAINING PROTEIN"/>
    <property type="match status" value="1"/>
</dbReference>
<organism evidence="3 4">
    <name type="scientific">Ancylostoma ceylanicum</name>
    <dbReference type="NCBI Taxonomy" id="53326"/>
    <lineage>
        <taxon>Eukaryota</taxon>
        <taxon>Metazoa</taxon>
        <taxon>Ecdysozoa</taxon>
        <taxon>Nematoda</taxon>
        <taxon>Chromadorea</taxon>
        <taxon>Rhabditida</taxon>
        <taxon>Rhabditina</taxon>
        <taxon>Rhabditomorpha</taxon>
        <taxon>Strongyloidea</taxon>
        <taxon>Ancylostomatidae</taxon>
        <taxon>Ancylostomatinae</taxon>
        <taxon>Ancylostoma</taxon>
    </lineage>
</organism>
<name>A0A016VRR1_9BILA</name>
<dbReference type="PANTHER" id="PTHR21749">
    <property type="entry name" value="PRION-LIKE- Q/N-RICH -DOMAIN-BEARING PROTEIN PROTEIN 24"/>
    <property type="match status" value="1"/>
</dbReference>
<feature type="region of interest" description="Disordered" evidence="1">
    <location>
        <begin position="101"/>
        <end position="128"/>
    </location>
</feature>
<gene>
    <name evidence="3" type="primary">Acey_s0005.g2428</name>
    <name evidence="3" type="ORF">Y032_0005g2428</name>
</gene>
<accession>A0A016VRR1</accession>
<dbReference type="AlphaFoldDB" id="A0A016VRR1"/>
<dbReference type="EMBL" id="JARK01001341">
    <property type="protein sequence ID" value="EYC30065.1"/>
    <property type="molecule type" value="Genomic_DNA"/>
</dbReference>
<evidence type="ECO:0000256" key="1">
    <source>
        <dbReference type="SAM" id="MobiDB-lite"/>
    </source>
</evidence>
<feature type="signal peptide" evidence="2">
    <location>
        <begin position="1"/>
        <end position="19"/>
    </location>
</feature>
<keyword evidence="2" id="KW-0732">Signal</keyword>
<dbReference type="Proteomes" id="UP000024635">
    <property type="component" value="Unassembled WGS sequence"/>
</dbReference>
<evidence type="ECO:0000313" key="3">
    <source>
        <dbReference type="EMBL" id="EYC30065.1"/>
    </source>
</evidence>
<feature type="compositionally biased region" description="Polar residues" evidence="1">
    <location>
        <begin position="109"/>
        <end position="120"/>
    </location>
</feature>
<proteinExistence type="predicted"/>
<keyword evidence="4" id="KW-1185">Reference proteome</keyword>
<comment type="caution">
    <text evidence="3">The sequence shown here is derived from an EMBL/GenBank/DDBJ whole genome shotgun (WGS) entry which is preliminary data.</text>
</comment>
<feature type="chain" id="PRO_5001489849" evidence="2">
    <location>
        <begin position="20"/>
        <end position="128"/>
    </location>
</feature>
<evidence type="ECO:0000313" key="4">
    <source>
        <dbReference type="Proteomes" id="UP000024635"/>
    </source>
</evidence>
<sequence length="128" mass="14110">MHAYSIPTLLLLVLPACWAIECYTGLKLIAGQSIGANTIQCDNSNALCYNMTANTGALLDIAKAGCSLWRCMTTPAYPLERVYPTGRRSMYTGCESWAVGRNSDKMSEGPQQKEISTTWLRSERHGDQ</sequence>
<protein>
    <submittedName>
        <fullName evidence="3">Uncharacterized protein</fullName>
    </submittedName>
</protein>
<evidence type="ECO:0000256" key="2">
    <source>
        <dbReference type="SAM" id="SignalP"/>
    </source>
</evidence>
<reference evidence="4" key="1">
    <citation type="journal article" date="2015" name="Nat. Genet.">
        <title>The genome and transcriptome of the zoonotic hookworm Ancylostoma ceylanicum identify infection-specific gene families.</title>
        <authorList>
            <person name="Schwarz E.M."/>
            <person name="Hu Y."/>
            <person name="Antoshechkin I."/>
            <person name="Miller M.M."/>
            <person name="Sternberg P.W."/>
            <person name="Aroian R.V."/>
        </authorList>
    </citation>
    <scope>NUCLEOTIDE SEQUENCE</scope>
    <source>
        <strain evidence="4">HY135</strain>
    </source>
</reference>